<sequence>MGVMLALHLLAAVIWVGGMFFAYVVLRPVAATELEPPVRLRLWRGVFQRFFGWVWASVLLLWGTGLGMVLGVFGSFARVGLHVHLMLGLGLLMTLLFLGLYLSPWRALKRAVDGEQWPEAGAALNRIRGLVAFNLSLGVLLVVIASGGRYLL</sequence>
<evidence type="ECO:0000313" key="4">
    <source>
        <dbReference type="Proteomes" id="UP000280792"/>
    </source>
</evidence>
<dbReference type="RefSeq" id="WP_125015758.1">
    <property type="nucleotide sequence ID" value="NZ_QWEZ01000001.1"/>
</dbReference>
<evidence type="ECO:0000313" key="3">
    <source>
        <dbReference type="EMBL" id="RRJ85332.1"/>
    </source>
</evidence>
<dbReference type="InterPro" id="IPR008457">
    <property type="entry name" value="Cu-R_CopD_dom"/>
</dbReference>
<dbReference type="AlphaFoldDB" id="A0A3P3VRC0"/>
<organism evidence="3 4">
    <name type="scientific">Aestuariirhabdus litorea</name>
    <dbReference type="NCBI Taxonomy" id="2528527"/>
    <lineage>
        <taxon>Bacteria</taxon>
        <taxon>Pseudomonadati</taxon>
        <taxon>Pseudomonadota</taxon>
        <taxon>Gammaproteobacteria</taxon>
        <taxon>Oceanospirillales</taxon>
        <taxon>Aestuariirhabdaceae</taxon>
        <taxon>Aestuariirhabdus</taxon>
    </lineage>
</organism>
<evidence type="ECO:0000256" key="1">
    <source>
        <dbReference type="SAM" id="Phobius"/>
    </source>
</evidence>
<feature type="transmembrane region" description="Helical" evidence="1">
    <location>
        <begin position="130"/>
        <end position="151"/>
    </location>
</feature>
<evidence type="ECO:0000259" key="2">
    <source>
        <dbReference type="Pfam" id="PF05425"/>
    </source>
</evidence>
<keyword evidence="1" id="KW-0472">Membrane</keyword>
<gene>
    <name evidence="3" type="ORF">D0544_09805</name>
</gene>
<keyword evidence="4" id="KW-1185">Reference proteome</keyword>
<feature type="transmembrane region" description="Helical" evidence="1">
    <location>
        <begin position="50"/>
        <end position="73"/>
    </location>
</feature>
<protein>
    <recommendedName>
        <fullName evidence="2">Copper resistance protein D domain-containing protein</fullName>
    </recommendedName>
</protein>
<keyword evidence="1" id="KW-0812">Transmembrane</keyword>
<dbReference type="GO" id="GO:0016020">
    <property type="term" value="C:membrane"/>
    <property type="evidence" value="ECO:0007669"/>
    <property type="project" value="InterPro"/>
</dbReference>
<reference evidence="3 4" key="1">
    <citation type="submission" date="2018-08" db="EMBL/GenBank/DDBJ databases">
        <authorList>
            <person name="Khan S.A."/>
        </authorList>
    </citation>
    <scope>NUCLEOTIDE SEQUENCE [LARGE SCALE GENOMIC DNA]</scope>
    <source>
        <strain evidence="3 4">GTF-13</strain>
    </source>
</reference>
<feature type="transmembrane region" description="Helical" evidence="1">
    <location>
        <begin position="6"/>
        <end position="29"/>
    </location>
</feature>
<name>A0A3P3VRC0_9GAMM</name>
<dbReference type="Pfam" id="PF05425">
    <property type="entry name" value="CopD"/>
    <property type="match status" value="1"/>
</dbReference>
<accession>A0A3P3VRC0</accession>
<keyword evidence="1" id="KW-1133">Transmembrane helix</keyword>
<comment type="caution">
    <text evidence="3">The sequence shown here is derived from an EMBL/GenBank/DDBJ whole genome shotgun (WGS) entry which is preliminary data.</text>
</comment>
<proteinExistence type="predicted"/>
<reference evidence="3 4" key="2">
    <citation type="submission" date="2018-12" db="EMBL/GenBank/DDBJ databases">
        <title>Simiduia agarivorans gen. nov., sp. nov., a marine, agarolytic bacterium isolated from shallow coastal water from Keelung, Taiwan.</title>
        <authorList>
            <person name="Shieh W.Y."/>
        </authorList>
    </citation>
    <scope>NUCLEOTIDE SEQUENCE [LARGE SCALE GENOMIC DNA]</scope>
    <source>
        <strain evidence="3 4">GTF-13</strain>
    </source>
</reference>
<feature type="domain" description="Copper resistance protein D" evidence="2">
    <location>
        <begin position="46"/>
        <end position="146"/>
    </location>
</feature>
<dbReference type="EMBL" id="QWEZ01000001">
    <property type="protein sequence ID" value="RRJ85332.1"/>
    <property type="molecule type" value="Genomic_DNA"/>
</dbReference>
<dbReference type="Proteomes" id="UP000280792">
    <property type="component" value="Unassembled WGS sequence"/>
</dbReference>
<feature type="transmembrane region" description="Helical" evidence="1">
    <location>
        <begin position="79"/>
        <end position="102"/>
    </location>
</feature>